<organism evidence="1 2">
    <name type="scientific">Pseudoxanthomonas dokdonensis</name>
    <dbReference type="NCBI Taxonomy" id="344882"/>
    <lineage>
        <taxon>Bacteria</taxon>
        <taxon>Pseudomonadati</taxon>
        <taxon>Pseudomonadota</taxon>
        <taxon>Gammaproteobacteria</taxon>
        <taxon>Lysobacterales</taxon>
        <taxon>Lysobacteraceae</taxon>
        <taxon>Pseudoxanthomonas</taxon>
    </lineage>
</organism>
<dbReference type="PANTHER" id="PTHR30528">
    <property type="entry name" value="CYTOPLASMIC PROTEIN"/>
    <property type="match status" value="1"/>
</dbReference>
<proteinExistence type="predicted"/>
<reference evidence="1 2" key="1">
    <citation type="submission" date="2015-05" db="EMBL/GenBank/DDBJ databases">
        <title>Genome sequencing and analysis of members of genus Stenotrophomonas.</title>
        <authorList>
            <person name="Patil P.P."/>
            <person name="Midha S."/>
            <person name="Patil P.B."/>
        </authorList>
    </citation>
    <scope>NUCLEOTIDE SEQUENCE [LARGE SCALE GENOMIC DNA]</scope>
    <source>
        <strain evidence="1 2">DSM 21858</strain>
    </source>
</reference>
<name>A0A0R0CQS8_9GAMM</name>
<dbReference type="RefSeq" id="WP_057658587.1">
    <property type="nucleotide sequence ID" value="NZ_LDJL01000011.1"/>
</dbReference>
<dbReference type="Proteomes" id="UP000052052">
    <property type="component" value="Unassembled WGS sequence"/>
</dbReference>
<comment type="caution">
    <text evidence="1">The sequence shown here is derived from an EMBL/GenBank/DDBJ whole genome shotgun (WGS) entry which is preliminary data.</text>
</comment>
<dbReference type="InterPro" id="IPR009351">
    <property type="entry name" value="AlkZ-like"/>
</dbReference>
<dbReference type="EMBL" id="LDJL01000011">
    <property type="protein sequence ID" value="KRG68786.1"/>
    <property type="molecule type" value="Genomic_DNA"/>
</dbReference>
<dbReference type="AlphaFoldDB" id="A0A0R0CQS8"/>
<keyword evidence="2" id="KW-1185">Reference proteome</keyword>
<gene>
    <name evidence="1" type="ORF">ABB29_09830</name>
</gene>
<protein>
    <submittedName>
        <fullName evidence="1">Cytoplasmic protein</fullName>
    </submittedName>
</protein>
<evidence type="ECO:0000313" key="1">
    <source>
        <dbReference type="EMBL" id="KRG68786.1"/>
    </source>
</evidence>
<accession>A0A0R0CQS8</accession>
<dbReference type="OrthoDB" id="9787207at2"/>
<dbReference type="PANTHER" id="PTHR30528:SF0">
    <property type="entry name" value="CYTOPLASMIC PROTEIN"/>
    <property type="match status" value="1"/>
</dbReference>
<dbReference type="Pfam" id="PF06224">
    <property type="entry name" value="AlkZ-like"/>
    <property type="match status" value="1"/>
</dbReference>
<dbReference type="PATRIC" id="fig|344882.3.peg.334"/>
<dbReference type="STRING" id="344882.ABB29_09830"/>
<evidence type="ECO:0000313" key="2">
    <source>
        <dbReference type="Proteomes" id="UP000052052"/>
    </source>
</evidence>
<sequence>MPAPTLDDLRRYAIARSLFKPTTLSQAINRLGFVQADPIRAPARAQDLILHQRVKDYRAGDLERRYRRLAVEEDCFVNYGFLPRRHLPLLHPRSPRRRWDAATEAQAREVLDYARTRRLTHPRDVQQAFDHGSIQGYWGNQLNAGTHLLDGLHYRGQLRVAHRASGTRVYTPVQHQPGDDSPATREQRAARLVDLIVQLYAPLPAPSLGYLVTLLRYGAPDLQAQARSVVRAARQRYAHADAGGQTWFWPIDENPRSRRYAADTGLRLLAPFDPVVWDRRRFELFWGWSYRFEAYTPPARRRMGHYALPVLWRQQVIGWANLKVENGQLLHQLGFATTAPRDDELQPALAQALQRMRVFLGLDEQA</sequence>